<evidence type="ECO:0000256" key="12">
    <source>
        <dbReference type="ARBA" id="ARBA00022968"/>
    </source>
</evidence>
<dbReference type="InterPro" id="IPR003406">
    <property type="entry name" value="Glyco_trans_14"/>
</dbReference>
<comment type="subcellular location">
    <subcellularLocation>
        <location evidence="2">Endoplasmic reticulum membrane</location>
        <topology evidence="2">Single-pass type II membrane protein</topology>
    </subcellularLocation>
    <subcellularLocation>
        <location evidence="1">Golgi apparatus membrane</location>
        <topology evidence="1">Single-pass type II membrane protein</topology>
    </subcellularLocation>
</comment>
<keyword evidence="10" id="KW-0479">Metal-binding</keyword>
<protein>
    <recommendedName>
        <fullName evidence="6">protein xylosyltransferase</fullName>
        <ecNumber evidence="6">2.4.2.26</ecNumber>
    </recommendedName>
    <alternativeName>
        <fullName evidence="18">Peptide O-xylosyltransferase</fullName>
    </alternativeName>
</protein>
<evidence type="ECO:0000256" key="13">
    <source>
        <dbReference type="ARBA" id="ARBA00022989"/>
    </source>
</evidence>
<dbReference type="GO" id="GO:0005789">
    <property type="term" value="C:endoplasmic reticulum membrane"/>
    <property type="evidence" value="ECO:0007669"/>
    <property type="project" value="UniProtKB-SubCell"/>
</dbReference>
<dbReference type="Pfam" id="PF12529">
    <property type="entry name" value="Xylo_C"/>
    <property type="match status" value="1"/>
</dbReference>
<evidence type="ECO:0000256" key="3">
    <source>
        <dbReference type="ARBA" id="ARBA00004840"/>
    </source>
</evidence>
<keyword evidence="13" id="KW-1133">Transmembrane helix</keyword>
<dbReference type="Proteomes" id="UP000440578">
    <property type="component" value="Unassembled WGS sequence"/>
</dbReference>
<dbReference type="GO" id="GO:0046872">
    <property type="term" value="F:metal ion binding"/>
    <property type="evidence" value="ECO:0007669"/>
    <property type="project" value="UniProtKB-KW"/>
</dbReference>
<evidence type="ECO:0000256" key="9">
    <source>
        <dbReference type="ARBA" id="ARBA00022692"/>
    </source>
</evidence>
<evidence type="ECO:0000313" key="22">
    <source>
        <dbReference type="Proteomes" id="UP000440578"/>
    </source>
</evidence>
<dbReference type="PANTHER" id="PTHR46025">
    <property type="entry name" value="XYLOSYLTRANSFERASE OXT"/>
    <property type="match status" value="1"/>
</dbReference>
<dbReference type="Pfam" id="PF02485">
    <property type="entry name" value="Branch"/>
    <property type="match status" value="1"/>
</dbReference>
<evidence type="ECO:0000256" key="10">
    <source>
        <dbReference type="ARBA" id="ARBA00022723"/>
    </source>
</evidence>
<evidence type="ECO:0000256" key="1">
    <source>
        <dbReference type="ARBA" id="ARBA00004323"/>
    </source>
</evidence>
<evidence type="ECO:0000256" key="7">
    <source>
        <dbReference type="ARBA" id="ARBA00022676"/>
    </source>
</evidence>
<name>A0A6A4WAG0_AMPAM</name>
<evidence type="ECO:0000256" key="8">
    <source>
        <dbReference type="ARBA" id="ARBA00022679"/>
    </source>
</evidence>
<feature type="domain" description="Xylosyltransferase C-terminal" evidence="20">
    <location>
        <begin position="94"/>
        <end position="244"/>
    </location>
</feature>
<gene>
    <name evidence="21" type="primary">oxt_2</name>
    <name evidence="21" type="ORF">FJT64_025696</name>
</gene>
<evidence type="ECO:0000256" key="17">
    <source>
        <dbReference type="ARBA" id="ARBA00023180"/>
    </source>
</evidence>
<keyword evidence="22" id="KW-1185">Reference proteome</keyword>
<comment type="catalytic activity">
    <reaction evidence="19">
        <text>UDP-alpha-D-xylose + L-seryl-[protein] = 3-O-(beta-D-xylosyl)-L-seryl-[protein] + UDP + H(+)</text>
        <dbReference type="Rhea" id="RHEA:50192"/>
        <dbReference type="Rhea" id="RHEA-COMP:9863"/>
        <dbReference type="Rhea" id="RHEA-COMP:12567"/>
        <dbReference type="ChEBI" id="CHEBI:15378"/>
        <dbReference type="ChEBI" id="CHEBI:29999"/>
        <dbReference type="ChEBI" id="CHEBI:57632"/>
        <dbReference type="ChEBI" id="CHEBI:58223"/>
        <dbReference type="ChEBI" id="CHEBI:132085"/>
        <dbReference type="EC" id="2.4.2.26"/>
    </reaction>
</comment>
<proteinExistence type="inferred from homology"/>
<evidence type="ECO:0000256" key="19">
    <source>
        <dbReference type="ARBA" id="ARBA00047847"/>
    </source>
</evidence>
<dbReference type="EMBL" id="VIIS01001083">
    <property type="protein sequence ID" value="KAF0302209.1"/>
    <property type="molecule type" value="Genomic_DNA"/>
</dbReference>
<organism evidence="21 22">
    <name type="scientific">Amphibalanus amphitrite</name>
    <name type="common">Striped barnacle</name>
    <name type="synonym">Balanus amphitrite</name>
    <dbReference type="NCBI Taxonomy" id="1232801"/>
    <lineage>
        <taxon>Eukaryota</taxon>
        <taxon>Metazoa</taxon>
        <taxon>Ecdysozoa</taxon>
        <taxon>Arthropoda</taxon>
        <taxon>Crustacea</taxon>
        <taxon>Multicrustacea</taxon>
        <taxon>Cirripedia</taxon>
        <taxon>Thoracica</taxon>
        <taxon>Thoracicalcarea</taxon>
        <taxon>Balanomorpha</taxon>
        <taxon>Balanoidea</taxon>
        <taxon>Balanidae</taxon>
        <taxon>Amphibalaninae</taxon>
        <taxon>Amphibalanus</taxon>
    </lineage>
</organism>
<keyword evidence="11" id="KW-0256">Endoplasmic reticulum</keyword>
<keyword evidence="8 21" id="KW-0808">Transferase</keyword>
<dbReference type="GO" id="GO:0015012">
    <property type="term" value="P:heparan sulfate proteoglycan biosynthetic process"/>
    <property type="evidence" value="ECO:0007669"/>
    <property type="project" value="TreeGrafter"/>
</dbReference>
<comment type="caution">
    <text evidence="21">The sequence shown here is derived from an EMBL/GenBank/DDBJ whole genome shotgun (WGS) entry which is preliminary data.</text>
</comment>
<evidence type="ECO:0000256" key="18">
    <source>
        <dbReference type="ARBA" id="ARBA00042865"/>
    </source>
</evidence>
<keyword evidence="9" id="KW-0812">Transmembrane</keyword>
<comment type="pathway">
    <text evidence="3">Glycan metabolism; chondroitin sulfate biosynthesis.</text>
</comment>
<evidence type="ECO:0000256" key="5">
    <source>
        <dbReference type="ARBA" id="ARBA00010195"/>
    </source>
</evidence>
<keyword evidence="12" id="KW-0735">Signal-anchor</keyword>
<dbReference type="GO" id="GO:0000139">
    <property type="term" value="C:Golgi membrane"/>
    <property type="evidence" value="ECO:0007669"/>
    <property type="project" value="UniProtKB-SubCell"/>
</dbReference>
<keyword evidence="16" id="KW-1015">Disulfide bond</keyword>
<keyword evidence="7" id="KW-0328">Glycosyltransferase</keyword>
<evidence type="ECO:0000256" key="4">
    <source>
        <dbReference type="ARBA" id="ARBA00005093"/>
    </source>
</evidence>
<keyword evidence="15" id="KW-0472">Membrane</keyword>
<evidence type="ECO:0000259" key="20">
    <source>
        <dbReference type="Pfam" id="PF12529"/>
    </source>
</evidence>
<dbReference type="GO" id="GO:0050650">
    <property type="term" value="P:chondroitin sulfate proteoglycan biosynthetic process"/>
    <property type="evidence" value="ECO:0007669"/>
    <property type="project" value="TreeGrafter"/>
</dbReference>
<dbReference type="EC" id="2.4.2.26" evidence="6"/>
<comment type="pathway">
    <text evidence="4">Glycan metabolism; heparan sulfate biosynthesis.</text>
</comment>
<evidence type="ECO:0000256" key="15">
    <source>
        <dbReference type="ARBA" id="ARBA00023136"/>
    </source>
</evidence>
<evidence type="ECO:0000313" key="21">
    <source>
        <dbReference type="EMBL" id="KAF0302209.1"/>
    </source>
</evidence>
<evidence type="ECO:0000256" key="6">
    <source>
        <dbReference type="ARBA" id="ARBA00011972"/>
    </source>
</evidence>
<evidence type="ECO:0000256" key="16">
    <source>
        <dbReference type="ARBA" id="ARBA00023157"/>
    </source>
</evidence>
<sequence>MTDIESFYESFFHIALRNSEFCHTLVDNNLHLTNWRRKHGCHCQHKYAVDWCGCSPNDFRPTDMDRIQRTESRDLFFARKFESIISHEAVTMVDKWVHGPLPADLASLHRHWVCQYHRDDLSAADDAALTFYRSVARLSAQRLRVGGSRCDLQVGDVVAAFVHKKDDNFKGTVVQFELETTDGPLVLEALVSPLPTPIKRLKKGSAEDRLTSMDISTDFDQKEAMFRNFGRVMGVFATPVIMHR</sequence>
<dbReference type="OrthoDB" id="2019572at2759"/>
<evidence type="ECO:0000256" key="11">
    <source>
        <dbReference type="ARBA" id="ARBA00022824"/>
    </source>
</evidence>
<keyword evidence="14" id="KW-0333">Golgi apparatus</keyword>
<comment type="similarity">
    <text evidence="5">Belongs to the glycosyltransferase 14 family. XylT subfamily.</text>
</comment>
<dbReference type="GO" id="GO:0030158">
    <property type="term" value="F:protein xylosyltransferase activity"/>
    <property type="evidence" value="ECO:0007669"/>
    <property type="project" value="UniProtKB-EC"/>
</dbReference>
<dbReference type="InterPro" id="IPR024448">
    <property type="entry name" value="XylT_C"/>
</dbReference>
<reference evidence="21 22" key="1">
    <citation type="submission" date="2019-07" db="EMBL/GenBank/DDBJ databases">
        <title>Draft genome assembly of a fouling barnacle, Amphibalanus amphitrite (Darwin, 1854): The first reference genome for Thecostraca.</title>
        <authorList>
            <person name="Kim W."/>
        </authorList>
    </citation>
    <scope>NUCLEOTIDE SEQUENCE [LARGE SCALE GENOMIC DNA]</scope>
    <source>
        <strain evidence="21">SNU_AA5</strain>
        <tissue evidence="21">Soma without cirri and trophi</tissue>
    </source>
</reference>
<dbReference type="AlphaFoldDB" id="A0A6A4WAG0"/>
<dbReference type="PANTHER" id="PTHR46025:SF3">
    <property type="entry name" value="XYLOSYLTRANSFERASE OXT"/>
    <property type="match status" value="1"/>
</dbReference>
<dbReference type="InterPro" id="IPR043538">
    <property type="entry name" value="XYLT"/>
</dbReference>
<keyword evidence="17" id="KW-0325">Glycoprotein</keyword>
<evidence type="ECO:0000256" key="14">
    <source>
        <dbReference type="ARBA" id="ARBA00023034"/>
    </source>
</evidence>
<accession>A0A6A4WAG0</accession>
<evidence type="ECO:0000256" key="2">
    <source>
        <dbReference type="ARBA" id="ARBA00004648"/>
    </source>
</evidence>